<sequence length="296" mass="32050">MPAGKISAPIVSGACRQPRIVPSCPPAHAFGTFAIRRHPALHWAMPEPTQLVEQRHPAIRWAIPAPRAASGGEARLVSPDGSRACWREHGSLVIQAGDQPPTHYQTEPGGHCFWHPDSRHLFLERMQDNGNRQLVRFDTDAPGQGGQDLVAWPGAVQRGAQEGESNDWLMPVRLASNARDGALLDIRAGAGDTAQNDGTVLQWLTGADGRIAGRVRQLGEENVFEVALPGQEGQQDKRALAFAEARRWRNEGGGGGEKPGNGNPEGARYSALGYVTPEGKRHLLWSVRPPQRPGSE</sequence>
<reference evidence="2 3" key="1">
    <citation type="submission" date="2020-02" db="EMBL/GenBank/DDBJ databases">
        <authorList>
            <person name="Kim M.K."/>
        </authorList>
    </citation>
    <scope>NUCLEOTIDE SEQUENCE [LARGE SCALE GENOMIC DNA]</scope>
    <source>
        <strain evidence="2 3">17J57-3</strain>
    </source>
</reference>
<evidence type="ECO:0000256" key="1">
    <source>
        <dbReference type="SAM" id="MobiDB-lite"/>
    </source>
</evidence>
<gene>
    <name evidence="2" type="ORF">G3574_10210</name>
</gene>
<dbReference type="AlphaFoldDB" id="A0A6B3SKT3"/>
<evidence type="ECO:0000313" key="3">
    <source>
        <dbReference type="Proteomes" id="UP000482155"/>
    </source>
</evidence>
<proteinExistence type="predicted"/>
<dbReference type="EMBL" id="JAAIVB010000036">
    <property type="protein sequence ID" value="NEX61454.1"/>
    <property type="molecule type" value="Genomic_DNA"/>
</dbReference>
<comment type="caution">
    <text evidence="2">The sequence shown here is derived from an EMBL/GenBank/DDBJ whole genome shotgun (WGS) entry which is preliminary data.</text>
</comment>
<organism evidence="2 3">
    <name type="scientific">Noviherbaspirillum galbum</name>
    <dbReference type="NCBI Taxonomy" id="2709383"/>
    <lineage>
        <taxon>Bacteria</taxon>
        <taxon>Pseudomonadati</taxon>
        <taxon>Pseudomonadota</taxon>
        <taxon>Betaproteobacteria</taxon>
        <taxon>Burkholderiales</taxon>
        <taxon>Oxalobacteraceae</taxon>
        <taxon>Noviherbaspirillum</taxon>
    </lineage>
</organism>
<dbReference type="RefSeq" id="WP_163962690.1">
    <property type="nucleotide sequence ID" value="NZ_JAAIVB010000036.1"/>
</dbReference>
<evidence type="ECO:0000313" key="2">
    <source>
        <dbReference type="EMBL" id="NEX61454.1"/>
    </source>
</evidence>
<protein>
    <submittedName>
        <fullName evidence="2">Uncharacterized protein</fullName>
    </submittedName>
</protein>
<dbReference type="Proteomes" id="UP000482155">
    <property type="component" value="Unassembled WGS sequence"/>
</dbReference>
<name>A0A6B3SKT3_9BURK</name>
<feature type="region of interest" description="Disordered" evidence="1">
    <location>
        <begin position="249"/>
        <end position="270"/>
    </location>
</feature>
<keyword evidence="3" id="KW-1185">Reference proteome</keyword>
<accession>A0A6B3SKT3</accession>